<feature type="compositionally biased region" description="Basic and acidic residues" evidence="4">
    <location>
        <begin position="303"/>
        <end position="344"/>
    </location>
</feature>
<feature type="compositionally biased region" description="Polar residues" evidence="4">
    <location>
        <begin position="255"/>
        <end position="267"/>
    </location>
</feature>
<evidence type="ECO:0000313" key="7">
    <source>
        <dbReference type="Proteomes" id="UP000789831"/>
    </source>
</evidence>
<feature type="region of interest" description="Disordered" evidence="4">
    <location>
        <begin position="195"/>
        <end position="344"/>
    </location>
</feature>
<dbReference type="OrthoDB" id="1431247at2759"/>
<reference evidence="6" key="1">
    <citation type="submission" date="2021-06" db="EMBL/GenBank/DDBJ databases">
        <authorList>
            <person name="Kallberg Y."/>
            <person name="Tangrot J."/>
            <person name="Rosling A."/>
        </authorList>
    </citation>
    <scope>NUCLEOTIDE SEQUENCE</scope>
    <source>
        <strain evidence="6">MT106</strain>
    </source>
</reference>
<feature type="compositionally biased region" description="Polar residues" evidence="4">
    <location>
        <begin position="286"/>
        <end position="302"/>
    </location>
</feature>
<gene>
    <name evidence="6" type="ORF">AGERDE_LOCUS11297</name>
</gene>
<dbReference type="InterPro" id="IPR002068">
    <property type="entry name" value="A-crystallin/Hsp20_dom"/>
</dbReference>
<proteinExistence type="inferred from homology"/>
<protein>
    <submittedName>
        <fullName evidence="6">11334_t:CDS:1</fullName>
    </submittedName>
</protein>
<evidence type="ECO:0000256" key="1">
    <source>
        <dbReference type="PROSITE-ProRule" id="PRU00285"/>
    </source>
</evidence>
<dbReference type="PROSITE" id="PS01031">
    <property type="entry name" value="SHSP"/>
    <property type="match status" value="1"/>
</dbReference>
<feature type="compositionally biased region" description="Polar residues" evidence="4">
    <location>
        <begin position="195"/>
        <end position="214"/>
    </location>
</feature>
<evidence type="ECO:0000256" key="4">
    <source>
        <dbReference type="SAM" id="MobiDB-lite"/>
    </source>
</evidence>
<dbReference type="Gene3D" id="2.60.40.790">
    <property type="match status" value="1"/>
</dbReference>
<comment type="caution">
    <text evidence="6">The sequence shown here is derived from an EMBL/GenBank/DDBJ whole genome shotgun (WGS) entry which is preliminary data.</text>
</comment>
<evidence type="ECO:0000313" key="6">
    <source>
        <dbReference type="EMBL" id="CAG8648403.1"/>
    </source>
</evidence>
<dbReference type="CDD" id="cd06464">
    <property type="entry name" value="ACD_sHsps-like"/>
    <property type="match status" value="1"/>
</dbReference>
<dbReference type="AlphaFoldDB" id="A0A9N9DTH5"/>
<evidence type="ECO:0000256" key="3">
    <source>
        <dbReference type="SAM" id="Coils"/>
    </source>
</evidence>
<dbReference type="InterPro" id="IPR008978">
    <property type="entry name" value="HSP20-like_chaperone"/>
</dbReference>
<evidence type="ECO:0000256" key="2">
    <source>
        <dbReference type="RuleBase" id="RU003616"/>
    </source>
</evidence>
<evidence type="ECO:0000259" key="5">
    <source>
        <dbReference type="PROSITE" id="PS01031"/>
    </source>
</evidence>
<keyword evidence="7" id="KW-1185">Reference proteome</keyword>
<name>A0A9N9DTH5_9GLOM</name>
<feature type="region of interest" description="Disordered" evidence="4">
    <location>
        <begin position="139"/>
        <end position="167"/>
    </location>
</feature>
<sequence length="477" mass="53024">MADTTKGQASPNVHFFHITPPGARNSKCRVKEKQDTLWFTITREFLLPTAVEKDKIKARYENGVLIINVPKSLKSKAHQVNIDINQSNNLIKIEIDEVDFPTGNGDEKAKITEILFSGQEKDKLKDTFQDRKTYQMTFDSSKVEDDRHPTMIQNTASAGGFSASKAPDKLPNKLVLETDKLRIVYNSHNDTIKVSEQGSANTGSWNSTASSGDGSNVKKESSEGTENEPQSTSNTSNTNQADSGNSGGNSEEDQNTFSNNTDTSDSDQNTNKTPPPQPAPSQPTQEEINNSSEKLKQATQNGNKDELSESIKKNQELEDKGASKSPENEQAEKAAREKLAQQDKKKYCQTIFEATENKLKNNGINVDQLDAESKSEFEKLKNKEITEKSKVDEAEKKIVKNVYEKAAAKKLTNLENKANEAIKNKNEQKMKEVKQELTQLINNSNYQSKKTAAEALQKKLEAALKQNTSTDKNDDIP</sequence>
<feature type="domain" description="SHSP" evidence="5">
    <location>
        <begin position="1"/>
        <end position="87"/>
    </location>
</feature>
<feature type="compositionally biased region" description="Polar residues" evidence="4">
    <location>
        <begin position="227"/>
        <end position="244"/>
    </location>
</feature>
<accession>A0A9N9DTH5</accession>
<dbReference type="Proteomes" id="UP000789831">
    <property type="component" value="Unassembled WGS sequence"/>
</dbReference>
<organism evidence="6 7">
    <name type="scientific">Ambispora gerdemannii</name>
    <dbReference type="NCBI Taxonomy" id="144530"/>
    <lineage>
        <taxon>Eukaryota</taxon>
        <taxon>Fungi</taxon>
        <taxon>Fungi incertae sedis</taxon>
        <taxon>Mucoromycota</taxon>
        <taxon>Glomeromycotina</taxon>
        <taxon>Glomeromycetes</taxon>
        <taxon>Archaeosporales</taxon>
        <taxon>Ambisporaceae</taxon>
        <taxon>Ambispora</taxon>
    </lineage>
</organism>
<keyword evidence="3" id="KW-0175">Coiled coil</keyword>
<dbReference type="EMBL" id="CAJVPL010004508">
    <property type="protein sequence ID" value="CAG8648403.1"/>
    <property type="molecule type" value="Genomic_DNA"/>
</dbReference>
<dbReference type="Pfam" id="PF00011">
    <property type="entry name" value="HSP20"/>
    <property type="match status" value="1"/>
</dbReference>
<comment type="similarity">
    <text evidence="1 2">Belongs to the small heat shock protein (HSP20) family.</text>
</comment>
<feature type="coiled-coil region" evidence="3">
    <location>
        <begin position="377"/>
        <end position="473"/>
    </location>
</feature>
<dbReference type="SUPFAM" id="SSF49764">
    <property type="entry name" value="HSP20-like chaperones"/>
    <property type="match status" value="1"/>
</dbReference>